<evidence type="ECO:0000259" key="2">
    <source>
        <dbReference type="Pfam" id="PF03478"/>
    </source>
</evidence>
<dbReference type="Pfam" id="PF05278">
    <property type="entry name" value="PEARLI-4"/>
    <property type="match status" value="1"/>
</dbReference>
<dbReference type="InterPro" id="IPR051304">
    <property type="entry name" value="SCF_F-box_domain"/>
</dbReference>
<accession>A0A7C9AH11</accession>
<proteinExistence type="predicted"/>
<evidence type="ECO:0000256" key="1">
    <source>
        <dbReference type="SAM" id="MobiDB-lite"/>
    </source>
</evidence>
<dbReference type="EMBL" id="GISG01227337">
    <property type="protein sequence ID" value="MBA4665455.1"/>
    <property type="molecule type" value="Transcribed_RNA"/>
</dbReference>
<reference evidence="3" key="1">
    <citation type="journal article" date="2013" name="J. Plant Res.">
        <title>Effect of fungi and light on seed germination of three Opuntia species from semiarid lands of central Mexico.</title>
        <authorList>
            <person name="Delgado-Sanchez P."/>
            <person name="Jimenez-Bremont J.F."/>
            <person name="Guerrero-Gonzalez Mde L."/>
            <person name="Flores J."/>
        </authorList>
    </citation>
    <scope>NUCLEOTIDE SEQUENCE</scope>
    <source>
        <tissue evidence="3">Cladode</tissue>
    </source>
</reference>
<feature type="compositionally biased region" description="Basic residues" evidence="1">
    <location>
        <begin position="9"/>
        <end position="18"/>
    </location>
</feature>
<dbReference type="PANTHER" id="PTHR47123:SF6">
    <property type="entry name" value="F-BOX PROTEIN SKIP23-LIKE ISOFORM X1"/>
    <property type="match status" value="1"/>
</dbReference>
<feature type="domain" description="KIB1-4 beta-propeller" evidence="2">
    <location>
        <begin position="125"/>
        <end position="358"/>
    </location>
</feature>
<dbReference type="InterPro" id="IPR005174">
    <property type="entry name" value="KIB1-4_b-propeller"/>
</dbReference>
<dbReference type="PANTHER" id="PTHR47123">
    <property type="entry name" value="F-BOX PROTEIN SKIP23"/>
    <property type="match status" value="1"/>
</dbReference>
<reference evidence="3" key="2">
    <citation type="submission" date="2020-07" db="EMBL/GenBank/DDBJ databases">
        <authorList>
            <person name="Vera ALvarez R."/>
            <person name="Arias-Moreno D.M."/>
            <person name="Jimenez-Jacinto V."/>
            <person name="Jimenez-Bremont J.F."/>
            <person name="Swaminathan K."/>
            <person name="Moose S.P."/>
            <person name="Guerrero-Gonzalez M.L."/>
            <person name="Marino-Ramirez L."/>
            <person name="Landsman D."/>
            <person name="Rodriguez-Kessler M."/>
            <person name="Delgado-Sanchez P."/>
        </authorList>
    </citation>
    <scope>NUCLEOTIDE SEQUENCE</scope>
    <source>
        <tissue evidence="3">Cladode</tissue>
    </source>
</reference>
<dbReference type="InterPro" id="IPR007942">
    <property type="entry name" value="PLipase-like"/>
</dbReference>
<dbReference type="AlphaFoldDB" id="A0A7C9AH11"/>
<dbReference type="Pfam" id="PF03478">
    <property type="entry name" value="Beta-prop_KIB1-4"/>
    <property type="match status" value="1"/>
</dbReference>
<organism evidence="3">
    <name type="scientific">Opuntia streptacantha</name>
    <name type="common">Prickly pear cactus</name>
    <name type="synonym">Opuntia cardona</name>
    <dbReference type="NCBI Taxonomy" id="393608"/>
    <lineage>
        <taxon>Eukaryota</taxon>
        <taxon>Viridiplantae</taxon>
        <taxon>Streptophyta</taxon>
        <taxon>Embryophyta</taxon>
        <taxon>Tracheophyta</taxon>
        <taxon>Spermatophyta</taxon>
        <taxon>Magnoliopsida</taxon>
        <taxon>eudicotyledons</taxon>
        <taxon>Gunneridae</taxon>
        <taxon>Pentapetalae</taxon>
        <taxon>Caryophyllales</taxon>
        <taxon>Cactineae</taxon>
        <taxon>Cactaceae</taxon>
        <taxon>Opuntioideae</taxon>
        <taxon>Opuntia</taxon>
    </lineage>
</organism>
<sequence length="631" mass="70479">MEAEFRNQKTNKRSRVRRMSGYESGSGVARSWADLPAEILSLIGKHLPTTLDVSCFLSACKNWRSSLSVPTTSKPNPNPSILSPFLPLQIPNASNLPFNNRPDDTLILIASAVFLVKPIDSDPPSNGWLLTVEERQAGKLRLLHPISQRPLSFNLPSNFPNCLSLFKFHVTEVSKRYSFKFASDGKDVCDVECESRVSKVVLCSTSSFTDCTAMVLYGGGILVGMRVSTGQWGYVRCSLRTPFENVGNYGNMLCAVDAGGHVYVVDHMLMIVTTTIVLGESLALQGGMRHKGLKSLHHHVMESGGELYLIVWDYYHSTVSSDEAFGVYKLHEGQRKWVSVGRFDYDVLFVSPEWCFLFFMNNPVTFSGKAIVYCSRCFGNANDVRSSCSLFRGYNINLGLHLVLRELNDHYSVLRYFDRDMANMLWLPPTWFWPDTFSSIRNEDDEDGQSDEVPCASEYQDSKGEFSKVKSEVDISSDLVPVLQKIWAKHGNVLEGSKVHSKFMISCALELLAKVIIILEGNSGTTLTEAQCNDMTSTMCDLRHLGLRVEWLVPFVEKAVALHISKPMITALAELDKAIARANAVKMKVSDNLANMDELVKALEIDRICIFEKMPIPGPINLDQCLAKGLF</sequence>
<feature type="region of interest" description="Disordered" evidence="1">
    <location>
        <begin position="1"/>
        <end position="20"/>
    </location>
</feature>
<evidence type="ECO:0000313" key="3">
    <source>
        <dbReference type="EMBL" id="MBA4665455.1"/>
    </source>
</evidence>
<name>A0A7C9AH11_OPUST</name>
<protein>
    <recommendedName>
        <fullName evidence="2">KIB1-4 beta-propeller domain-containing protein</fullName>
    </recommendedName>
</protein>